<name>A0A7I8JIK1_SPIIN</name>
<organism evidence="1">
    <name type="scientific">Spirodela intermedia</name>
    <name type="common">Intermediate duckweed</name>
    <dbReference type="NCBI Taxonomy" id="51605"/>
    <lineage>
        <taxon>Eukaryota</taxon>
        <taxon>Viridiplantae</taxon>
        <taxon>Streptophyta</taxon>
        <taxon>Embryophyta</taxon>
        <taxon>Tracheophyta</taxon>
        <taxon>Spermatophyta</taxon>
        <taxon>Magnoliopsida</taxon>
        <taxon>Liliopsida</taxon>
        <taxon>Araceae</taxon>
        <taxon>Lemnoideae</taxon>
        <taxon>Spirodela</taxon>
    </lineage>
</organism>
<protein>
    <submittedName>
        <fullName evidence="1">Uncharacterized protein</fullName>
    </submittedName>
</protein>
<gene>
    <name evidence="1" type="ORF">SI7747_13016401</name>
</gene>
<keyword evidence="2" id="KW-1185">Reference proteome</keyword>
<sequence>MLEIIWEAQLYSTYSLPPSLASPTLSSVPSPTYDIDYTKTFFSIVQLNSIRVILSLAVFIEQPLEYVVQEKSSKKEVSYYRTKSEYRIIVETVGEMMWFSSLFEDFDKVMSNVISTPHVVSSHQLMDIFTKSLAKISYDTTCINLDMFDLYVLV</sequence>
<dbReference type="EMBL" id="CACRZD030000013">
    <property type="protein sequence ID" value="CAA6669998.1"/>
    <property type="molecule type" value="Genomic_DNA"/>
</dbReference>
<proteinExistence type="predicted"/>
<dbReference type="Proteomes" id="UP001189122">
    <property type="component" value="Unassembled WGS sequence"/>
</dbReference>
<accession>A0A7I8JIK1</accession>
<reference evidence="1 2" key="1">
    <citation type="submission" date="2019-12" db="EMBL/GenBank/DDBJ databases">
        <authorList>
            <person name="Scholz U."/>
            <person name="Mascher M."/>
            <person name="Fiebig A."/>
        </authorList>
    </citation>
    <scope>NUCLEOTIDE SEQUENCE</scope>
</reference>
<dbReference type="AlphaFoldDB" id="A0A7I8JIK1"/>
<evidence type="ECO:0000313" key="1">
    <source>
        <dbReference type="EMBL" id="CAA2630755.1"/>
    </source>
</evidence>
<evidence type="ECO:0000313" key="2">
    <source>
        <dbReference type="Proteomes" id="UP001189122"/>
    </source>
</evidence>
<dbReference type="EMBL" id="LR743600">
    <property type="protein sequence ID" value="CAA2630755.1"/>
    <property type="molecule type" value="Genomic_DNA"/>
</dbReference>